<feature type="compositionally biased region" description="Polar residues" evidence="1">
    <location>
        <begin position="488"/>
        <end position="503"/>
    </location>
</feature>
<keyword evidence="4" id="KW-1185">Reference proteome</keyword>
<comment type="caution">
    <text evidence="3">The sequence shown here is derived from an EMBL/GenBank/DDBJ whole genome shotgun (WGS) entry which is preliminary data.</text>
</comment>
<dbReference type="EMBL" id="CAICTM010001502">
    <property type="protein sequence ID" value="CAB9524174.1"/>
    <property type="molecule type" value="Genomic_DNA"/>
</dbReference>
<keyword evidence="2" id="KW-0732">Signal</keyword>
<sequence length="555" mass="59719">MFHPRSCWKALPLLCLLLLAPMKRTNAEFVEMQGFSLEAYEGAKCLDGSPGLYYHAAATSDAASNKWYIEMQGGGWCKDIRQCTNRVKTQWGTTSNDKPSFRKAQALFSDDPAVNPLMHDWNKVYFRYCDGFSFSGTIANPIIGNDGTTELHLRGFDILQAGMTDLFAKHNLGMATDVVVGGCSAGGLSTLLHCDRWADAIQQYSPEAKVVCAPESGFFIDYNETASLTYGNLMRDGIELHQPMLPSGCTQHESDTSQCVYAENIVQHIETPVFVMQSLYDDWGRGAVKLSNGNVEAIEKFGALVKQTVLDVTKNQSMGSDQNGVFLVSCEEHCGGFDVEVNGFKKLEALKVWYEQQDAISVYLQEEGYSCQGCCLAPKPTTAFPTGATTSASGTAPPSSESPSSNATQSPSAKQSLAPGANHTQGPFSTEPTTPSPSSDMPSATTEAPIGLPSHSSSAPSHQPSQSPSTTPSRLPSTTPSRMPAESPSASSMDQNLRGSNVNPPAPSVHPQKSKAPPLLVSMFSFLSFASMGSLAYFAKRKANAESDDDELTPK</sequence>
<name>A0A9N8ES91_9STRA</name>
<reference evidence="3" key="1">
    <citation type="submission" date="2020-06" db="EMBL/GenBank/DDBJ databases">
        <authorList>
            <consortium name="Plant Systems Biology data submission"/>
        </authorList>
    </citation>
    <scope>NUCLEOTIDE SEQUENCE</scope>
    <source>
        <strain evidence="3">D6</strain>
    </source>
</reference>
<dbReference type="AlphaFoldDB" id="A0A9N8ES91"/>
<evidence type="ECO:0000313" key="4">
    <source>
        <dbReference type="Proteomes" id="UP001153069"/>
    </source>
</evidence>
<accession>A0A9N8ES91</accession>
<dbReference type="OrthoDB" id="195325at2759"/>
<feature type="region of interest" description="Disordered" evidence="1">
    <location>
        <begin position="386"/>
        <end position="515"/>
    </location>
</feature>
<evidence type="ECO:0000256" key="2">
    <source>
        <dbReference type="SAM" id="SignalP"/>
    </source>
</evidence>
<gene>
    <name evidence="3" type="ORF">SEMRO_1504_G278060.1</name>
</gene>
<dbReference type="Proteomes" id="UP001153069">
    <property type="component" value="Unassembled WGS sequence"/>
</dbReference>
<evidence type="ECO:0000256" key="1">
    <source>
        <dbReference type="SAM" id="MobiDB-lite"/>
    </source>
</evidence>
<dbReference type="InterPro" id="IPR004963">
    <property type="entry name" value="PAE/NOTUM"/>
</dbReference>
<evidence type="ECO:0000313" key="3">
    <source>
        <dbReference type="EMBL" id="CAB9524174.1"/>
    </source>
</evidence>
<feature type="compositionally biased region" description="Low complexity" evidence="1">
    <location>
        <begin position="386"/>
        <end position="413"/>
    </location>
</feature>
<dbReference type="PANTHER" id="PTHR21562">
    <property type="entry name" value="NOTUM-RELATED"/>
    <property type="match status" value="1"/>
</dbReference>
<proteinExistence type="predicted"/>
<dbReference type="Pfam" id="PF03283">
    <property type="entry name" value="PAE"/>
    <property type="match status" value="1"/>
</dbReference>
<dbReference type="GO" id="GO:0016787">
    <property type="term" value="F:hydrolase activity"/>
    <property type="evidence" value="ECO:0007669"/>
    <property type="project" value="InterPro"/>
</dbReference>
<organism evidence="3 4">
    <name type="scientific">Seminavis robusta</name>
    <dbReference type="NCBI Taxonomy" id="568900"/>
    <lineage>
        <taxon>Eukaryota</taxon>
        <taxon>Sar</taxon>
        <taxon>Stramenopiles</taxon>
        <taxon>Ochrophyta</taxon>
        <taxon>Bacillariophyta</taxon>
        <taxon>Bacillariophyceae</taxon>
        <taxon>Bacillariophycidae</taxon>
        <taxon>Naviculales</taxon>
        <taxon>Naviculaceae</taxon>
        <taxon>Seminavis</taxon>
    </lineage>
</organism>
<feature type="signal peptide" evidence="2">
    <location>
        <begin position="1"/>
        <end position="27"/>
    </location>
</feature>
<feature type="compositionally biased region" description="Low complexity" evidence="1">
    <location>
        <begin position="427"/>
        <end position="482"/>
    </location>
</feature>
<feature type="chain" id="PRO_5040316439" evidence="2">
    <location>
        <begin position="28"/>
        <end position="555"/>
    </location>
</feature>
<protein>
    <submittedName>
        <fullName evidence="3">Pectin acetylesterase</fullName>
    </submittedName>
</protein>